<keyword evidence="1" id="KW-0472">Membrane</keyword>
<proteinExistence type="predicted"/>
<feature type="transmembrane region" description="Helical" evidence="1">
    <location>
        <begin position="21"/>
        <end position="40"/>
    </location>
</feature>
<keyword evidence="1" id="KW-1133">Transmembrane helix</keyword>
<reference evidence="2 3" key="1">
    <citation type="submission" date="2017-09" db="EMBL/GenBank/DDBJ databases">
        <title>Depth-based differentiation of microbial function through sediment-hosted aquifers and enrichment of novel symbionts in the deep terrestrial subsurface.</title>
        <authorList>
            <person name="Probst A.J."/>
            <person name="Ladd B."/>
            <person name="Jarett J.K."/>
            <person name="Geller-Mcgrath D.E."/>
            <person name="Sieber C.M."/>
            <person name="Emerson J.B."/>
            <person name="Anantharaman K."/>
            <person name="Thomas B.C."/>
            <person name="Malmstrom R."/>
            <person name="Stieglmeier M."/>
            <person name="Klingl A."/>
            <person name="Woyke T."/>
            <person name="Ryan C.M."/>
            <person name="Banfield J.F."/>
        </authorList>
    </citation>
    <scope>NUCLEOTIDE SEQUENCE [LARGE SCALE GENOMIC DNA]</scope>
    <source>
        <strain evidence="2">CG10_big_fil_rev_8_21_14_0_10_50_16</strain>
    </source>
</reference>
<comment type="caution">
    <text evidence="2">The sequence shown here is derived from an EMBL/GenBank/DDBJ whole genome shotgun (WGS) entry which is preliminary data.</text>
</comment>
<gene>
    <name evidence="2" type="ORF">COV06_03115</name>
</gene>
<name>A0A2H0RLP8_9BACT</name>
<sequence length="334" mass="37369">MYRYRDNYLDTQQSARPWIRWAAVVLYLLLVGYLAITWIHQGNAIPNASSSIGGAVTLPEDDYAIAIFFNTDQKELLFNVTGLVGQAFAVKNDGSIVSINQMVPSAPRPPAWFLPTTVGVVYVREGDTVTTRRLFRIKNGIAVSMPGQKAIQIPIHPNATIGIHCSNNCSIPGTSLVLPEGLDLISTDHQLMIATDAKNRASFMQFIYVSSKQQNPIERDRLTNDGRTISELVPADTIDTIITDEALQTHYTGGTTFGWYYQINEDRDVLLASTSTDLLNEYTSEMSTATWTNTICEKHPVSFYRYHSLPMLEENTQSTYTLVRSINSWRICAE</sequence>
<evidence type="ECO:0000313" key="2">
    <source>
        <dbReference type="EMBL" id="PIR47423.1"/>
    </source>
</evidence>
<protein>
    <submittedName>
        <fullName evidence="2">Uncharacterized protein</fullName>
    </submittedName>
</protein>
<accession>A0A2H0RLP8</accession>
<organism evidence="2 3">
    <name type="scientific">Candidatus Uhrbacteria bacterium CG10_big_fil_rev_8_21_14_0_10_50_16</name>
    <dbReference type="NCBI Taxonomy" id="1975039"/>
    <lineage>
        <taxon>Bacteria</taxon>
        <taxon>Candidatus Uhriibacteriota</taxon>
    </lineage>
</organism>
<dbReference type="EMBL" id="PCYM01000006">
    <property type="protein sequence ID" value="PIR47423.1"/>
    <property type="molecule type" value="Genomic_DNA"/>
</dbReference>
<dbReference type="AlphaFoldDB" id="A0A2H0RLP8"/>
<evidence type="ECO:0000313" key="3">
    <source>
        <dbReference type="Proteomes" id="UP000230084"/>
    </source>
</evidence>
<dbReference type="Proteomes" id="UP000230084">
    <property type="component" value="Unassembled WGS sequence"/>
</dbReference>
<keyword evidence="1" id="KW-0812">Transmembrane</keyword>
<evidence type="ECO:0000256" key="1">
    <source>
        <dbReference type="SAM" id="Phobius"/>
    </source>
</evidence>